<protein>
    <submittedName>
        <fullName evidence="2">Uncharacterized protein</fullName>
    </submittedName>
</protein>
<sequence>MERWVIAVLAAACIGWGVLFVAPLALLALTHRCTADDDRLAVSLATLSILDAHPTGATPQEGRSSYCENDDRITTVMQDYRFSAPRADVRSFYREIAIKDGWTPYPDDDGEGVSCFAKSVGGRKVDLYLSFSGEMREEYDDGYKVSVSSSLDGRGWC</sequence>
<reference evidence="2 3" key="1">
    <citation type="submission" date="2024-10" db="EMBL/GenBank/DDBJ databases">
        <title>The Natural Products Discovery Center: Release of the First 8490 Sequenced Strains for Exploring Actinobacteria Biosynthetic Diversity.</title>
        <authorList>
            <person name="Kalkreuter E."/>
            <person name="Kautsar S.A."/>
            <person name="Yang D."/>
            <person name="Bader C.D."/>
            <person name="Teijaro C.N."/>
            <person name="Fluegel L."/>
            <person name="Davis C.M."/>
            <person name="Simpson J.R."/>
            <person name="Lauterbach L."/>
            <person name="Steele A.D."/>
            <person name="Gui C."/>
            <person name="Meng S."/>
            <person name="Li G."/>
            <person name="Viehrig K."/>
            <person name="Ye F."/>
            <person name="Su P."/>
            <person name="Kiefer A.F."/>
            <person name="Nichols A."/>
            <person name="Cepeda A.J."/>
            <person name="Yan W."/>
            <person name="Fan B."/>
            <person name="Jiang Y."/>
            <person name="Adhikari A."/>
            <person name="Zheng C.-J."/>
            <person name="Schuster L."/>
            <person name="Cowan T.M."/>
            <person name="Smanski M.J."/>
            <person name="Chevrette M.G."/>
            <person name="De Carvalho L.P.S."/>
            <person name="Shen B."/>
        </authorList>
    </citation>
    <scope>NUCLEOTIDE SEQUENCE [LARGE SCALE GENOMIC DNA]</scope>
    <source>
        <strain evidence="2 3">NPDC002173</strain>
    </source>
</reference>
<dbReference type="RefSeq" id="WP_387407993.1">
    <property type="nucleotide sequence ID" value="NZ_JBIASD010000001.1"/>
</dbReference>
<comment type="caution">
    <text evidence="2">The sequence shown here is derived from an EMBL/GenBank/DDBJ whole genome shotgun (WGS) entry which is preliminary data.</text>
</comment>
<feature type="transmembrane region" description="Helical" evidence="1">
    <location>
        <begin position="6"/>
        <end position="29"/>
    </location>
</feature>
<organism evidence="2 3">
    <name type="scientific">Microtetraspora malaysiensis</name>
    <dbReference type="NCBI Taxonomy" id="161358"/>
    <lineage>
        <taxon>Bacteria</taxon>
        <taxon>Bacillati</taxon>
        <taxon>Actinomycetota</taxon>
        <taxon>Actinomycetes</taxon>
        <taxon>Streptosporangiales</taxon>
        <taxon>Streptosporangiaceae</taxon>
        <taxon>Microtetraspora</taxon>
    </lineage>
</organism>
<accession>A0ABW6SGC7</accession>
<dbReference type="EMBL" id="JBIASD010000001">
    <property type="protein sequence ID" value="MFF3664032.1"/>
    <property type="molecule type" value="Genomic_DNA"/>
</dbReference>
<keyword evidence="1" id="KW-1133">Transmembrane helix</keyword>
<evidence type="ECO:0000313" key="2">
    <source>
        <dbReference type="EMBL" id="MFF3664032.1"/>
    </source>
</evidence>
<name>A0ABW6SGC7_9ACTN</name>
<gene>
    <name evidence="2" type="ORF">ACFYXI_00460</name>
</gene>
<dbReference type="Proteomes" id="UP001602013">
    <property type="component" value="Unassembled WGS sequence"/>
</dbReference>
<keyword evidence="3" id="KW-1185">Reference proteome</keyword>
<proteinExistence type="predicted"/>
<evidence type="ECO:0000256" key="1">
    <source>
        <dbReference type="SAM" id="Phobius"/>
    </source>
</evidence>
<keyword evidence="1" id="KW-0812">Transmembrane</keyword>
<keyword evidence="1" id="KW-0472">Membrane</keyword>
<evidence type="ECO:0000313" key="3">
    <source>
        <dbReference type="Proteomes" id="UP001602013"/>
    </source>
</evidence>